<sequence>MSKQRMSNCYPFKSRLQEYSQKMGLPTPEYETKQEGPSHEPIFKSTVIVKGVRYDSLSGFFNRKAAEQSAAEVALLELSKSGEVTSCISQPLHEIGLCKNILQGYAQKMNCAIPVYCCQNEETSDRVPSFKCTVEIGGMQYIGSSASTKKEAEIKAARVALLALQAKTNESVETVGPSQLTVIPCKKRAAEMTVLSTETIDVPKAKKGRHKKKRKRKPSRETVGWTQPESVLNRQSTPELDQSNSSAFQVEPRAFDTIDVPKAKKGQHKKKRKRKPSRETVGWTQPESVLNLQSTPELDQSNSSAFQVEPRAFDTIDVPKAKKGRYEKKIKSEPSRETVGWTQPESVLNRQSTPELDQSNSSAFQVAPRALATIDVPKAKKGRYEKKIKSEPSRKTVGWTQPESVLNRQSTPELDQSNSSAFQVAPRELATVDVPTAKKGRCEKKIKSEPSRETVGWTQPESVLNRQSTPELDQSNSSAFQVAPRALATIDVPKAKKGRYEKKIKSEPSRETVGWTQPESVLNCQSTPELDQSNSSAFQVAPRELATIDVPKAKKGRCEKKIKSEPSRETVGWTQPESVLNRQSTPELDQSNSSAFQVAPIALATIDVPKAKKWRYEKKIESEPSRETVGWTQPESVLNRQSTPELDQSNSSAFQVAPRALTTIDVPKAKKWRCEKKIKSEPSRETVGWTQPESVLNRQSTPELDQRNSSAFQVAPRALTTIDVPKAKKGRYEKKIESEPSRETVGWTQPESVLNRQSTPELDQSNSSAFQVAPRALTTIDVPKAKKGLYEKKMKLKPSRETVGSTERISVLNRQSRPELDQSNLSAFQAAPKALASKAKSILEDGRWMSDPVVREAYKFNICRCPSCWF</sequence>
<evidence type="ECO:0000313" key="5">
    <source>
        <dbReference type="EMBL" id="KAJ8767732.1"/>
    </source>
</evidence>
<evidence type="ECO:0000256" key="3">
    <source>
        <dbReference type="SAM" id="MobiDB-lite"/>
    </source>
</evidence>
<feature type="domain" description="DRBM" evidence="4">
    <location>
        <begin position="11"/>
        <end position="80"/>
    </location>
</feature>
<reference evidence="5 6" key="1">
    <citation type="submission" date="2021-09" db="EMBL/GenBank/DDBJ databases">
        <title>Genomic insights and catalytic innovation underlie evolution of tropane alkaloids biosynthesis.</title>
        <authorList>
            <person name="Wang Y.-J."/>
            <person name="Tian T."/>
            <person name="Huang J.-P."/>
            <person name="Huang S.-X."/>
        </authorList>
    </citation>
    <scope>NUCLEOTIDE SEQUENCE [LARGE SCALE GENOMIC DNA]</scope>
    <source>
        <strain evidence="5">KIB-2018</strain>
        <tissue evidence="5">Leaf</tissue>
    </source>
</reference>
<feature type="region of interest" description="Disordered" evidence="3">
    <location>
        <begin position="441"/>
        <end position="477"/>
    </location>
</feature>
<dbReference type="PANTHER" id="PTHR11207:SF1">
    <property type="entry name" value="DOUBLE-STRANDED RNA-BINDING PROTEIN 1"/>
    <property type="match status" value="1"/>
</dbReference>
<dbReference type="GO" id="GO:0006396">
    <property type="term" value="P:RNA processing"/>
    <property type="evidence" value="ECO:0007669"/>
    <property type="project" value="TreeGrafter"/>
</dbReference>
<dbReference type="GO" id="GO:0010468">
    <property type="term" value="P:regulation of gene expression"/>
    <property type="evidence" value="ECO:0007669"/>
    <property type="project" value="TreeGrafter"/>
</dbReference>
<dbReference type="Proteomes" id="UP001159364">
    <property type="component" value="Linkage Group LG04"/>
</dbReference>
<feature type="compositionally biased region" description="Basic residues" evidence="3">
    <location>
        <begin position="263"/>
        <end position="276"/>
    </location>
</feature>
<dbReference type="Pfam" id="PF00035">
    <property type="entry name" value="dsrm"/>
    <property type="match status" value="2"/>
</dbReference>
<dbReference type="SMART" id="SM00358">
    <property type="entry name" value="DSRM"/>
    <property type="match status" value="2"/>
</dbReference>
<dbReference type="GO" id="GO:0004525">
    <property type="term" value="F:ribonuclease III activity"/>
    <property type="evidence" value="ECO:0007669"/>
    <property type="project" value="TreeGrafter"/>
</dbReference>
<proteinExistence type="predicted"/>
<feature type="region of interest" description="Disordered" evidence="3">
    <location>
        <begin position="731"/>
        <end position="768"/>
    </location>
</feature>
<dbReference type="PANTHER" id="PTHR11207">
    <property type="entry name" value="RIBONUCLEASE III"/>
    <property type="match status" value="1"/>
</dbReference>
<gene>
    <name evidence="5" type="ORF">K2173_020672</name>
</gene>
<feature type="domain" description="DRBM" evidence="4">
    <location>
        <begin position="97"/>
        <end position="166"/>
    </location>
</feature>
<dbReference type="PROSITE" id="PS50137">
    <property type="entry name" value="DS_RBD"/>
    <property type="match status" value="2"/>
</dbReference>
<feature type="compositionally biased region" description="Polar residues" evidence="3">
    <location>
        <begin position="746"/>
        <end position="768"/>
    </location>
</feature>
<protein>
    <recommendedName>
        <fullName evidence="4">DRBM domain-containing protein</fullName>
    </recommendedName>
</protein>
<dbReference type="AlphaFoldDB" id="A0AAV8TLL7"/>
<feature type="region of interest" description="Disordered" evidence="3">
    <location>
        <begin position="325"/>
        <end position="361"/>
    </location>
</feature>
<keyword evidence="1 2" id="KW-0694">RNA-binding</keyword>
<dbReference type="Gene3D" id="3.30.160.20">
    <property type="match status" value="2"/>
</dbReference>
<evidence type="ECO:0000256" key="1">
    <source>
        <dbReference type="ARBA" id="ARBA00022884"/>
    </source>
</evidence>
<dbReference type="SUPFAM" id="SSF54768">
    <property type="entry name" value="dsRNA-binding domain-like"/>
    <property type="match status" value="2"/>
</dbReference>
<dbReference type="GO" id="GO:0005634">
    <property type="term" value="C:nucleus"/>
    <property type="evidence" value="ECO:0007669"/>
    <property type="project" value="TreeGrafter"/>
</dbReference>
<keyword evidence="6" id="KW-1185">Reference proteome</keyword>
<comment type="caution">
    <text evidence="5">The sequence shown here is derived from an EMBL/GenBank/DDBJ whole genome shotgun (WGS) entry which is preliminary data.</text>
</comment>
<feature type="compositionally biased region" description="Polar residues" evidence="3">
    <location>
        <begin position="456"/>
        <end position="477"/>
    </location>
</feature>
<feature type="compositionally biased region" description="Polar residues" evidence="3">
    <location>
        <begin position="282"/>
        <end position="296"/>
    </location>
</feature>
<name>A0AAV8TLL7_9ROSI</name>
<accession>A0AAV8TLL7</accession>
<dbReference type="EMBL" id="JAIWQS010000004">
    <property type="protein sequence ID" value="KAJ8767732.1"/>
    <property type="molecule type" value="Genomic_DNA"/>
</dbReference>
<feature type="compositionally biased region" description="Polar residues" evidence="3">
    <location>
        <begin position="224"/>
        <end position="248"/>
    </location>
</feature>
<feature type="compositionally biased region" description="Basic and acidic residues" evidence="3">
    <location>
        <begin position="443"/>
        <end position="452"/>
    </location>
</feature>
<feature type="compositionally biased region" description="Basic residues" evidence="3">
    <location>
        <begin position="205"/>
        <end position="218"/>
    </location>
</feature>
<feature type="compositionally biased region" description="Basic and acidic residues" evidence="3">
    <location>
        <begin position="253"/>
        <end position="262"/>
    </location>
</feature>
<dbReference type="GO" id="GO:0003725">
    <property type="term" value="F:double-stranded RNA binding"/>
    <property type="evidence" value="ECO:0007669"/>
    <property type="project" value="TreeGrafter"/>
</dbReference>
<organism evidence="5 6">
    <name type="scientific">Erythroxylum novogranatense</name>
    <dbReference type="NCBI Taxonomy" id="1862640"/>
    <lineage>
        <taxon>Eukaryota</taxon>
        <taxon>Viridiplantae</taxon>
        <taxon>Streptophyta</taxon>
        <taxon>Embryophyta</taxon>
        <taxon>Tracheophyta</taxon>
        <taxon>Spermatophyta</taxon>
        <taxon>Magnoliopsida</taxon>
        <taxon>eudicotyledons</taxon>
        <taxon>Gunneridae</taxon>
        <taxon>Pentapetalae</taxon>
        <taxon>rosids</taxon>
        <taxon>fabids</taxon>
        <taxon>Malpighiales</taxon>
        <taxon>Erythroxylaceae</taxon>
        <taxon>Erythroxylum</taxon>
    </lineage>
</organism>
<feature type="compositionally biased region" description="Polar residues" evidence="3">
    <location>
        <begin position="340"/>
        <end position="361"/>
    </location>
</feature>
<feature type="region of interest" description="Disordered" evidence="3">
    <location>
        <begin position="200"/>
        <end position="296"/>
    </location>
</feature>
<feature type="compositionally biased region" description="Basic and acidic residues" evidence="3">
    <location>
        <begin position="327"/>
        <end position="336"/>
    </location>
</feature>
<dbReference type="InterPro" id="IPR014720">
    <property type="entry name" value="dsRBD_dom"/>
</dbReference>
<evidence type="ECO:0000313" key="6">
    <source>
        <dbReference type="Proteomes" id="UP001159364"/>
    </source>
</evidence>
<evidence type="ECO:0000256" key="2">
    <source>
        <dbReference type="PROSITE-ProRule" id="PRU00266"/>
    </source>
</evidence>
<feature type="compositionally biased region" description="Basic and acidic residues" evidence="3">
    <location>
        <begin position="733"/>
        <end position="742"/>
    </location>
</feature>
<evidence type="ECO:0000259" key="4">
    <source>
        <dbReference type="PROSITE" id="PS50137"/>
    </source>
</evidence>